<sequence length="69" mass="8446">MTLLPHRFRPPKKTDENKWEVVKFLIDNGFYYQHISEPTIIDNTKYVEYPDNLREAKEFVIKYKNQARK</sequence>
<dbReference type="Proteomes" id="UP001204144">
    <property type="component" value="Unassembled WGS sequence"/>
</dbReference>
<proteinExistence type="predicted"/>
<dbReference type="EMBL" id="RJUF01000162">
    <property type="protein sequence ID" value="MCP9764323.1"/>
    <property type="molecule type" value="Genomic_DNA"/>
</dbReference>
<organism evidence="1 2">
    <name type="scientific">Lacihabitans soyangensis</name>
    <dbReference type="NCBI Taxonomy" id="869394"/>
    <lineage>
        <taxon>Bacteria</taxon>
        <taxon>Pseudomonadati</taxon>
        <taxon>Bacteroidota</taxon>
        <taxon>Cytophagia</taxon>
        <taxon>Cytophagales</taxon>
        <taxon>Leadbetterellaceae</taxon>
        <taxon>Lacihabitans</taxon>
    </lineage>
</organism>
<comment type="caution">
    <text evidence="1">The sequence shown here is derived from an EMBL/GenBank/DDBJ whole genome shotgun (WGS) entry which is preliminary data.</text>
</comment>
<gene>
    <name evidence="1" type="ORF">EGI31_15360</name>
</gene>
<keyword evidence="2" id="KW-1185">Reference proteome</keyword>
<evidence type="ECO:0000313" key="2">
    <source>
        <dbReference type="Proteomes" id="UP001204144"/>
    </source>
</evidence>
<evidence type="ECO:0000313" key="1">
    <source>
        <dbReference type="EMBL" id="MCP9764323.1"/>
    </source>
</evidence>
<accession>A0AAE3H3P8</accession>
<protein>
    <submittedName>
        <fullName evidence="1">Uncharacterized protein</fullName>
    </submittedName>
</protein>
<dbReference type="AlphaFoldDB" id="A0AAE3H3P8"/>
<reference evidence="1 2" key="1">
    <citation type="submission" date="2018-11" db="EMBL/GenBank/DDBJ databases">
        <title>Novel bacteria species description.</title>
        <authorList>
            <person name="Han J.-H."/>
        </authorList>
    </citation>
    <scope>NUCLEOTIDE SEQUENCE [LARGE SCALE GENOMIC DNA]</scope>
    <source>
        <strain evidence="1 2">KCTC23259</strain>
    </source>
</reference>
<name>A0AAE3H3P8_9BACT</name>